<dbReference type="Proteomes" id="UP000518266">
    <property type="component" value="Unassembled WGS sequence"/>
</dbReference>
<keyword evidence="2" id="KW-1185">Reference proteome</keyword>
<name>A0A7J5Y6K1_DISMA</name>
<proteinExistence type="predicted"/>
<comment type="caution">
    <text evidence="1">The sequence shown here is derived from an EMBL/GenBank/DDBJ whole genome shotgun (WGS) entry which is preliminary data.</text>
</comment>
<sequence>MLKCSFSHGGAYLSLNCCDLSFILIKGYHSASGIRQRGVEYRTTVNQVIHYLTLFINGEYLQYVL</sequence>
<dbReference type="EMBL" id="JAAKFY010000015">
    <property type="protein sequence ID" value="KAF3845065.1"/>
    <property type="molecule type" value="Genomic_DNA"/>
</dbReference>
<accession>A0A7J5Y6K1</accession>
<organism evidence="1 2">
    <name type="scientific">Dissostichus mawsoni</name>
    <name type="common">Antarctic cod</name>
    <dbReference type="NCBI Taxonomy" id="36200"/>
    <lineage>
        <taxon>Eukaryota</taxon>
        <taxon>Metazoa</taxon>
        <taxon>Chordata</taxon>
        <taxon>Craniata</taxon>
        <taxon>Vertebrata</taxon>
        <taxon>Euteleostomi</taxon>
        <taxon>Actinopterygii</taxon>
        <taxon>Neopterygii</taxon>
        <taxon>Teleostei</taxon>
        <taxon>Neoteleostei</taxon>
        <taxon>Acanthomorphata</taxon>
        <taxon>Eupercaria</taxon>
        <taxon>Perciformes</taxon>
        <taxon>Notothenioidei</taxon>
        <taxon>Nototheniidae</taxon>
        <taxon>Dissostichus</taxon>
    </lineage>
</organism>
<evidence type="ECO:0000313" key="1">
    <source>
        <dbReference type="EMBL" id="KAF3845065.1"/>
    </source>
</evidence>
<protein>
    <submittedName>
        <fullName evidence="1">Uncharacterized protein</fullName>
    </submittedName>
</protein>
<reference evidence="1 2" key="1">
    <citation type="submission" date="2020-03" db="EMBL/GenBank/DDBJ databases">
        <title>Dissostichus mawsoni Genome sequencing and assembly.</title>
        <authorList>
            <person name="Park H."/>
        </authorList>
    </citation>
    <scope>NUCLEOTIDE SEQUENCE [LARGE SCALE GENOMIC DNA]</scope>
    <source>
        <strain evidence="1">DM0001</strain>
        <tissue evidence="1">Muscle</tissue>
    </source>
</reference>
<evidence type="ECO:0000313" key="2">
    <source>
        <dbReference type="Proteomes" id="UP000518266"/>
    </source>
</evidence>
<gene>
    <name evidence="1" type="ORF">F7725_008228</name>
</gene>
<dbReference type="AlphaFoldDB" id="A0A7J5Y6K1"/>